<dbReference type="EMBL" id="FN596247">
    <property type="protein sequence ID" value="CBI33884.3"/>
    <property type="molecule type" value="Genomic_DNA"/>
</dbReference>
<organism evidence="1 2">
    <name type="scientific">Vitis vinifera</name>
    <name type="common">Grape</name>
    <dbReference type="NCBI Taxonomy" id="29760"/>
    <lineage>
        <taxon>Eukaryota</taxon>
        <taxon>Viridiplantae</taxon>
        <taxon>Streptophyta</taxon>
        <taxon>Embryophyta</taxon>
        <taxon>Tracheophyta</taxon>
        <taxon>Spermatophyta</taxon>
        <taxon>Magnoliopsida</taxon>
        <taxon>eudicotyledons</taxon>
        <taxon>Gunneridae</taxon>
        <taxon>Pentapetalae</taxon>
        <taxon>rosids</taxon>
        <taxon>Vitales</taxon>
        <taxon>Vitaceae</taxon>
        <taxon>Viteae</taxon>
        <taxon>Vitis</taxon>
    </lineage>
</organism>
<dbReference type="AlphaFoldDB" id="D7TTW9"/>
<evidence type="ECO:0000313" key="1">
    <source>
        <dbReference type="EMBL" id="CBI33884.3"/>
    </source>
</evidence>
<sequence>MYLLVKIGKKSSPAPSIIYLFLFSHLSRFSPSTKQTHLHSHLFSTKCVQNPFKGCIFSTSWI</sequence>
<dbReference type="HOGENOM" id="CLU_2908682_0_0_1"/>
<accession>D7TTW9</accession>
<dbReference type="Proteomes" id="UP000009183">
    <property type="component" value="Chromosome 2"/>
</dbReference>
<name>D7TTW9_VITVI</name>
<dbReference type="PaxDb" id="29760-VIT_02s0012g01290.t01"/>
<reference evidence="2" key="1">
    <citation type="journal article" date="2007" name="Nature">
        <title>The grapevine genome sequence suggests ancestral hexaploidization in major angiosperm phyla.</title>
        <authorList>
            <consortium name="The French-Italian Public Consortium for Grapevine Genome Characterization."/>
            <person name="Jaillon O."/>
            <person name="Aury J.-M."/>
            <person name="Noel B."/>
            <person name="Policriti A."/>
            <person name="Clepet C."/>
            <person name="Casagrande A."/>
            <person name="Choisne N."/>
            <person name="Aubourg S."/>
            <person name="Vitulo N."/>
            <person name="Jubin C."/>
            <person name="Vezzi A."/>
            <person name="Legeai F."/>
            <person name="Hugueney P."/>
            <person name="Dasilva C."/>
            <person name="Horner D."/>
            <person name="Mica E."/>
            <person name="Jublot D."/>
            <person name="Poulain J."/>
            <person name="Bruyere C."/>
            <person name="Billault A."/>
            <person name="Segurens B."/>
            <person name="Gouyvenoux M."/>
            <person name="Ugarte E."/>
            <person name="Cattonaro F."/>
            <person name="Anthouard V."/>
            <person name="Vico V."/>
            <person name="Del Fabbro C."/>
            <person name="Alaux M."/>
            <person name="Di Gaspero G."/>
            <person name="Dumas V."/>
            <person name="Felice N."/>
            <person name="Paillard S."/>
            <person name="Juman I."/>
            <person name="Moroldo M."/>
            <person name="Scalabrin S."/>
            <person name="Canaguier A."/>
            <person name="Le Clainche I."/>
            <person name="Malacrida G."/>
            <person name="Durand E."/>
            <person name="Pesole G."/>
            <person name="Laucou V."/>
            <person name="Chatelet P."/>
            <person name="Merdinoglu D."/>
            <person name="Delledonne M."/>
            <person name="Pezzotti M."/>
            <person name="Lecharny A."/>
            <person name="Scarpelli C."/>
            <person name="Artiguenave F."/>
            <person name="Pe M.E."/>
            <person name="Valle G."/>
            <person name="Morgante M."/>
            <person name="Caboche M."/>
            <person name="Adam-Blondon A.-F."/>
            <person name="Weissenbach J."/>
            <person name="Quetier F."/>
            <person name="Wincker P."/>
        </authorList>
    </citation>
    <scope>NUCLEOTIDE SEQUENCE [LARGE SCALE GENOMIC DNA]</scope>
    <source>
        <strain evidence="2">cv. Pinot noir / PN40024</strain>
    </source>
</reference>
<keyword evidence="2" id="KW-1185">Reference proteome</keyword>
<protein>
    <submittedName>
        <fullName evidence="1">Uncharacterized protein</fullName>
    </submittedName>
</protein>
<dbReference type="InParanoid" id="D7TTW9"/>
<proteinExistence type="predicted"/>
<evidence type="ECO:0000313" key="2">
    <source>
        <dbReference type="Proteomes" id="UP000009183"/>
    </source>
</evidence>
<gene>
    <name evidence="1" type="ordered locus">VIT_02s0012g01290</name>
</gene>